<feature type="transmembrane region" description="Helical" evidence="2">
    <location>
        <begin position="158"/>
        <end position="177"/>
    </location>
</feature>
<gene>
    <name evidence="3" type="ORF">CD31_01715</name>
</gene>
<dbReference type="EMBL" id="JPVR01000053">
    <property type="protein sequence ID" value="KGR88989.1"/>
    <property type="molecule type" value="Genomic_DNA"/>
</dbReference>
<organism evidence="3 4">
    <name type="scientific">Lysinibacillus boronitolerans JCM 21713 = 10a = NBRC 103108</name>
    <dbReference type="NCBI Taxonomy" id="1294264"/>
    <lineage>
        <taxon>Bacteria</taxon>
        <taxon>Bacillati</taxon>
        <taxon>Bacillota</taxon>
        <taxon>Bacilli</taxon>
        <taxon>Bacillales</taxon>
        <taxon>Bacillaceae</taxon>
        <taxon>Lysinibacillus</taxon>
    </lineage>
</organism>
<evidence type="ECO:0000313" key="3">
    <source>
        <dbReference type="EMBL" id="KGR88989.1"/>
    </source>
</evidence>
<dbReference type="Proteomes" id="UP000030487">
    <property type="component" value="Unassembled WGS sequence"/>
</dbReference>
<name>A0ABR4Y4D4_9BACI</name>
<keyword evidence="2" id="KW-0812">Transmembrane</keyword>
<dbReference type="RefSeq" id="WP_036075285.1">
    <property type="nucleotide sequence ID" value="NZ_AVCW01000029.1"/>
</dbReference>
<evidence type="ECO:0000256" key="1">
    <source>
        <dbReference type="SAM" id="Coils"/>
    </source>
</evidence>
<keyword evidence="4" id="KW-1185">Reference proteome</keyword>
<accession>A0ABR4Y4D4</accession>
<protein>
    <submittedName>
        <fullName evidence="3">Uncharacterized protein</fullName>
    </submittedName>
</protein>
<keyword evidence="1" id="KW-0175">Coiled coil</keyword>
<sequence>MPISEYQLDNYVKELQPSIKNIIELEDKLGKAGGGIDSILSKLKDEGFDLGAWLGDNLFRTDNPKRKETAIQLLNDLNNELINAKIDLNILKHDIQDELNTLLKEYGEWKTYFDNRLPFIAFSIAVPKFQAFNPFHRLMLGFVLTIVLKDILLPIFEVLGLGVFGLVVVVVLIDGIIQGEKRMELFENIQKETKAAMEDVNKLRQDIRDVQVQVNTFFEDVAKSFQETGLLTKSYTNHQELVSFVKQQAGTLRRWSDQYDSMKRMINKGLDIEFSAEVVAANLVNKQGDENELDNYIKLLMGAYLIEIGESNSVVSQKLDMSLERIKKVKATYMLFKMHTPDEIAQVLEMDVNEVMTIQETNSDLIAIVS</sequence>
<proteinExistence type="predicted"/>
<comment type="caution">
    <text evidence="3">The sequence shown here is derived from an EMBL/GenBank/DDBJ whole genome shotgun (WGS) entry which is preliminary data.</text>
</comment>
<evidence type="ECO:0000313" key="4">
    <source>
        <dbReference type="Proteomes" id="UP000030487"/>
    </source>
</evidence>
<keyword evidence="2" id="KW-0472">Membrane</keyword>
<reference evidence="3 4" key="1">
    <citation type="submission" date="2014-02" db="EMBL/GenBank/DDBJ databases">
        <title>Draft genome sequence of Lysinibacillus boronitolerans NBRC 103108.</title>
        <authorList>
            <person name="Zhang F."/>
            <person name="Wang G."/>
            <person name="Zhang L."/>
        </authorList>
    </citation>
    <scope>NUCLEOTIDE SEQUENCE [LARGE SCALE GENOMIC DNA]</scope>
    <source>
        <strain evidence="3 4">NBRC 103108</strain>
    </source>
</reference>
<evidence type="ECO:0000256" key="2">
    <source>
        <dbReference type="SAM" id="Phobius"/>
    </source>
</evidence>
<keyword evidence="2" id="KW-1133">Transmembrane helix</keyword>
<feature type="coiled-coil region" evidence="1">
    <location>
        <begin position="67"/>
        <end position="94"/>
    </location>
</feature>